<organism evidence="2 3">
    <name type="scientific">Mucilaginibacter yixingensis</name>
    <dbReference type="NCBI Taxonomy" id="1295612"/>
    <lineage>
        <taxon>Bacteria</taxon>
        <taxon>Pseudomonadati</taxon>
        <taxon>Bacteroidota</taxon>
        <taxon>Sphingobacteriia</taxon>
        <taxon>Sphingobacteriales</taxon>
        <taxon>Sphingobacteriaceae</taxon>
        <taxon>Mucilaginibacter</taxon>
    </lineage>
</organism>
<feature type="transmembrane region" description="Helical" evidence="1">
    <location>
        <begin position="162"/>
        <end position="179"/>
    </location>
</feature>
<dbReference type="Proteomes" id="UP000244168">
    <property type="component" value="Unassembled WGS sequence"/>
</dbReference>
<evidence type="ECO:0000313" key="3">
    <source>
        <dbReference type="Proteomes" id="UP000244168"/>
    </source>
</evidence>
<dbReference type="EMBL" id="QAOQ01000001">
    <property type="protein sequence ID" value="PTR01692.1"/>
    <property type="molecule type" value="Genomic_DNA"/>
</dbReference>
<protein>
    <submittedName>
        <fullName evidence="2">Putative multidrug resistance efflux transporter</fullName>
    </submittedName>
</protein>
<proteinExistence type="predicted"/>
<keyword evidence="1" id="KW-0812">Transmembrane</keyword>
<feature type="transmembrane region" description="Helical" evidence="1">
    <location>
        <begin position="37"/>
        <end position="59"/>
    </location>
</feature>
<evidence type="ECO:0000256" key="1">
    <source>
        <dbReference type="SAM" id="Phobius"/>
    </source>
</evidence>
<accession>A0A2T5JGZ1</accession>
<reference evidence="2 3" key="1">
    <citation type="submission" date="2018-04" db="EMBL/GenBank/DDBJ databases">
        <title>Genomic Encyclopedia of Archaeal and Bacterial Type Strains, Phase II (KMG-II): from individual species to whole genera.</title>
        <authorList>
            <person name="Goeker M."/>
        </authorList>
    </citation>
    <scope>NUCLEOTIDE SEQUENCE [LARGE SCALE GENOMIC DNA]</scope>
    <source>
        <strain evidence="2 3">DSM 26809</strain>
    </source>
</reference>
<dbReference type="OrthoDB" id="3457556at2"/>
<feature type="transmembrane region" description="Helical" evidence="1">
    <location>
        <begin position="7"/>
        <end position="31"/>
    </location>
</feature>
<name>A0A2T5JGZ1_9SPHI</name>
<sequence length="334" mass="36183">MTAQKKTLIAIAWGIGASVFLSSTFIINSLISGSGGYWAWTAALRSTFLIPILGGVLLFKRQLWSTLKTIGQYPMLFFKWGTIGFGVLYTFLALASLWAPGWLVAAGFQLNILAGILLAPLIYPDHRRAIPKRPLLLTLLILVGVVMMQFEKLRSLDHAGSMLLSLGLVLVGAIVWPLGNRKLLVDLEHKKVELNALQRVLGMTIGCLPLLIVLCVVGYVKSGAPTYTQCQASLLSAIFSGLIGGVSFYQATQLVSKNTVALAAIEATQALEILFTLIGEMVLKGVGLPGLYARLGFVVITAGLLIHFWNTWNHGRSEHQKERLLAAELSSLAA</sequence>
<gene>
    <name evidence="2" type="ORF">C8P68_101930</name>
</gene>
<feature type="transmembrane region" description="Helical" evidence="1">
    <location>
        <begin position="200"/>
        <end position="220"/>
    </location>
</feature>
<dbReference type="RefSeq" id="WP_107827063.1">
    <property type="nucleotide sequence ID" value="NZ_CP160205.1"/>
</dbReference>
<dbReference type="InterPro" id="IPR032713">
    <property type="entry name" value="EmrE"/>
</dbReference>
<feature type="transmembrane region" description="Helical" evidence="1">
    <location>
        <begin position="105"/>
        <end position="123"/>
    </location>
</feature>
<dbReference type="AlphaFoldDB" id="A0A2T5JGZ1"/>
<feature type="transmembrane region" description="Helical" evidence="1">
    <location>
        <begin position="80"/>
        <end position="99"/>
    </location>
</feature>
<feature type="transmembrane region" description="Helical" evidence="1">
    <location>
        <begin position="291"/>
        <end position="312"/>
    </location>
</feature>
<keyword evidence="1" id="KW-0472">Membrane</keyword>
<dbReference type="Pfam" id="PF13536">
    <property type="entry name" value="EmrE"/>
    <property type="match status" value="1"/>
</dbReference>
<feature type="transmembrane region" description="Helical" evidence="1">
    <location>
        <begin position="232"/>
        <end position="249"/>
    </location>
</feature>
<keyword evidence="1" id="KW-1133">Transmembrane helix</keyword>
<keyword evidence="3" id="KW-1185">Reference proteome</keyword>
<evidence type="ECO:0000313" key="2">
    <source>
        <dbReference type="EMBL" id="PTR01692.1"/>
    </source>
</evidence>
<comment type="caution">
    <text evidence="2">The sequence shown here is derived from an EMBL/GenBank/DDBJ whole genome shotgun (WGS) entry which is preliminary data.</text>
</comment>